<name>A0ACD5T7C7_AVESA</name>
<sequence length="424" mass="48425">MAPEKKPHLQPLSSWSVIPLELAGLVLRLLPAYADRARFAAVCPQWRAAVRQLQNPPVPPPPAVAAARQLLPPSLPLLVLPDGTFYSIPCDKLFHFPGCGFAGYDSTCGSWLVFSRDDGCFLVDPFSREKVTLPALSSVRLRPPNAVAKWSYEHGSSDAYPYYTWMHMEEYEKLHIQKLILCSANLVAALVGVGHCQILICQPGSLSWSVRARDELKMFEDMAFYQGRLYVVTEGEDLLVVNISQDHSTGDPHVSKIGRVIKDKDYPSYYEHLVFRDNFSPHKKLYLVESCGMLLMVRRTVWVQHRELYDDRCIARQSEFEVFEADFEHSRWVKVSSVGGDQVLFLGRSCSRAVHVSRYRLPGDRIFFLDDYAEENAGQYRYDESNTSCSAYDMRLGEVSSPYPMIFWTRCREMRAVAWLFPQD</sequence>
<dbReference type="EnsemblPlants" id="AVESA.00010b.r2.1AG0004590.1">
    <property type="protein sequence ID" value="AVESA.00010b.r2.1AG0004590.1.CDS.1"/>
    <property type="gene ID" value="AVESA.00010b.r2.1AG0004590"/>
</dbReference>
<evidence type="ECO:0000313" key="1">
    <source>
        <dbReference type="EnsemblPlants" id="AVESA.00010b.r2.1AG0004590.1.CDS.1"/>
    </source>
</evidence>
<dbReference type="Proteomes" id="UP001732700">
    <property type="component" value="Chromosome 1A"/>
</dbReference>
<evidence type="ECO:0000313" key="2">
    <source>
        <dbReference type="Proteomes" id="UP001732700"/>
    </source>
</evidence>
<accession>A0ACD5T7C7</accession>
<proteinExistence type="predicted"/>
<keyword evidence="2" id="KW-1185">Reference proteome</keyword>
<reference evidence="1" key="1">
    <citation type="submission" date="2021-05" db="EMBL/GenBank/DDBJ databases">
        <authorList>
            <person name="Scholz U."/>
            <person name="Mascher M."/>
            <person name="Fiebig A."/>
        </authorList>
    </citation>
    <scope>NUCLEOTIDE SEQUENCE [LARGE SCALE GENOMIC DNA]</scope>
</reference>
<reference evidence="1" key="2">
    <citation type="submission" date="2025-09" db="UniProtKB">
        <authorList>
            <consortium name="EnsemblPlants"/>
        </authorList>
    </citation>
    <scope>IDENTIFICATION</scope>
</reference>
<organism evidence="1 2">
    <name type="scientific">Avena sativa</name>
    <name type="common">Oat</name>
    <dbReference type="NCBI Taxonomy" id="4498"/>
    <lineage>
        <taxon>Eukaryota</taxon>
        <taxon>Viridiplantae</taxon>
        <taxon>Streptophyta</taxon>
        <taxon>Embryophyta</taxon>
        <taxon>Tracheophyta</taxon>
        <taxon>Spermatophyta</taxon>
        <taxon>Magnoliopsida</taxon>
        <taxon>Liliopsida</taxon>
        <taxon>Poales</taxon>
        <taxon>Poaceae</taxon>
        <taxon>BOP clade</taxon>
        <taxon>Pooideae</taxon>
        <taxon>Poodae</taxon>
        <taxon>Poeae</taxon>
        <taxon>Poeae Chloroplast Group 1 (Aveneae type)</taxon>
        <taxon>Aveninae</taxon>
        <taxon>Avena</taxon>
    </lineage>
</organism>
<protein>
    <submittedName>
        <fullName evidence="1">Uncharacterized protein</fullName>
    </submittedName>
</protein>